<evidence type="ECO:0000256" key="1">
    <source>
        <dbReference type="ARBA" id="ARBA00001974"/>
    </source>
</evidence>
<evidence type="ECO:0000313" key="6">
    <source>
        <dbReference type="Proteomes" id="UP000295030"/>
    </source>
</evidence>
<dbReference type="InterPro" id="IPR050641">
    <property type="entry name" value="RIFMO-like"/>
</dbReference>
<keyword evidence="2" id="KW-0285">Flavoprotein</keyword>
<protein>
    <submittedName>
        <fullName evidence="5">4,5-epoxidase</fullName>
    </submittedName>
</protein>
<dbReference type="PRINTS" id="PR00420">
    <property type="entry name" value="RNGMNOXGNASE"/>
</dbReference>
<dbReference type="InterPro" id="IPR002938">
    <property type="entry name" value="FAD-bd"/>
</dbReference>
<dbReference type="EMBL" id="SMFY01000002">
    <property type="protein sequence ID" value="TCK29006.1"/>
    <property type="molecule type" value="Genomic_DNA"/>
</dbReference>
<evidence type="ECO:0000256" key="2">
    <source>
        <dbReference type="ARBA" id="ARBA00022630"/>
    </source>
</evidence>
<comment type="caution">
    <text evidence="5">The sequence shown here is derived from an EMBL/GenBank/DDBJ whole genome shotgun (WGS) entry which is preliminary data.</text>
</comment>
<dbReference type="OrthoDB" id="9791689at2"/>
<evidence type="ECO:0000256" key="3">
    <source>
        <dbReference type="ARBA" id="ARBA00022827"/>
    </source>
</evidence>
<evidence type="ECO:0000259" key="4">
    <source>
        <dbReference type="Pfam" id="PF01494"/>
    </source>
</evidence>
<dbReference type="Proteomes" id="UP000295030">
    <property type="component" value="Unassembled WGS sequence"/>
</dbReference>
<dbReference type="GO" id="GO:0071949">
    <property type="term" value="F:FAD binding"/>
    <property type="evidence" value="ECO:0007669"/>
    <property type="project" value="InterPro"/>
</dbReference>
<dbReference type="Gene3D" id="3.50.50.60">
    <property type="entry name" value="FAD/NAD(P)-binding domain"/>
    <property type="match status" value="1"/>
</dbReference>
<dbReference type="Pfam" id="PF01494">
    <property type="entry name" value="FAD_binding_3"/>
    <property type="match status" value="1"/>
</dbReference>
<dbReference type="AlphaFoldDB" id="A0A4V2PJL4"/>
<accession>A0A4V2PJL4</accession>
<dbReference type="GO" id="GO:0016709">
    <property type="term" value="F:oxidoreductase activity, acting on paired donors, with incorporation or reduction of molecular oxygen, NAD(P)H as one donor, and incorporation of one atom of oxygen"/>
    <property type="evidence" value="ECO:0007669"/>
    <property type="project" value="UniProtKB-ARBA"/>
</dbReference>
<dbReference type="InterPro" id="IPR036188">
    <property type="entry name" value="FAD/NAD-bd_sf"/>
</dbReference>
<reference evidence="5 6" key="1">
    <citation type="submission" date="2019-03" db="EMBL/GenBank/DDBJ databases">
        <title>Genomic Encyclopedia of Type Strains, Phase IV (KMG-IV): sequencing the most valuable type-strain genomes for metagenomic binning, comparative biology and taxonomic classification.</title>
        <authorList>
            <person name="Goeker M."/>
        </authorList>
    </citation>
    <scope>NUCLEOTIDE SEQUENCE [LARGE SCALE GENOMIC DNA]</scope>
    <source>
        <strain evidence="5 6">DSM 101</strain>
    </source>
</reference>
<evidence type="ECO:0000313" key="5">
    <source>
        <dbReference type="EMBL" id="TCK29006.1"/>
    </source>
</evidence>
<gene>
    <name evidence="5" type="ORF">EV667_3024</name>
</gene>
<keyword evidence="3" id="KW-0274">FAD</keyword>
<dbReference type="PANTHER" id="PTHR43004:SF19">
    <property type="entry name" value="BINDING MONOOXYGENASE, PUTATIVE (JCVI)-RELATED"/>
    <property type="match status" value="1"/>
</dbReference>
<comment type="cofactor">
    <cofactor evidence="1">
        <name>FAD</name>
        <dbReference type="ChEBI" id="CHEBI:57692"/>
    </cofactor>
</comment>
<keyword evidence="6" id="KW-1185">Reference proteome</keyword>
<dbReference type="PANTHER" id="PTHR43004">
    <property type="entry name" value="TRK SYSTEM POTASSIUM UPTAKE PROTEIN"/>
    <property type="match status" value="1"/>
</dbReference>
<dbReference type="RefSeq" id="WP_131836097.1">
    <property type="nucleotide sequence ID" value="NZ_SMFY01000002.1"/>
</dbReference>
<dbReference type="Gene3D" id="3.30.70.2450">
    <property type="match status" value="1"/>
</dbReference>
<proteinExistence type="predicted"/>
<name>A0A4V2PJL4_ANCAQ</name>
<dbReference type="SUPFAM" id="SSF51905">
    <property type="entry name" value="FAD/NAD(P)-binding domain"/>
    <property type="match status" value="1"/>
</dbReference>
<sequence length="523" mass="55503">MVADVDVLVVGAGPTGLLLAAELVRRGVGCLLIDEHDRPLSWDRATVVHPRSVEIFDALGLAGPLLEAGVRQRMARIHSDGAVLGEIDLALSGSRFPFNVGVSEEVTEGILTRHLEGFGGRVTRGTRLVGLEEQDEQVMATVRDKAGERTLAARWVVGCDGHHSLVRTLAGIEQDGHAIEEPWAVFDAAIDGWPHSHEGNFAYFDSPPIILTALPGQRWRVYVRPSAENSDLVADASLTLKRYLPDAAFSAIANPVRFHCYSRVARQYRAGRLLLAGDAAHTCSPLQGHGMNTGLQDAFNLGWKLALVSSGHCAETLLDSYEAERRPVAQKVTDMGDEMDRAQLFLDAGQRLQRDAAIRGALSDPVTRHQEATAEAELDIDYRSSPIVIGSASDAGVGAGALWPHHPPAAGHAGPDMIAARAGHMAVLVAGAACAPESLADLQRAVARHVGGAIVEMGFTLSAHGTHVDGSDGLDPALAERLGVEGLALFIVRPDGYLGLRADERQSEALASYVAALGATSPA</sequence>
<organism evidence="5 6">
    <name type="scientific">Ancylobacter aquaticus</name>
    <dbReference type="NCBI Taxonomy" id="100"/>
    <lineage>
        <taxon>Bacteria</taxon>
        <taxon>Pseudomonadati</taxon>
        <taxon>Pseudomonadota</taxon>
        <taxon>Alphaproteobacteria</taxon>
        <taxon>Hyphomicrobiales</taxon>
        <taxon>Xanthobacteraceae</taxon>
        <taxon>Ancylobacter</taxon>
    </lineage>
</organism>
<feature type="domain" description="FAD-binding" evidence="4">
    <location>
        <begin position="4"/>
        <end position="334"/>
    </location>
</feature>